<keyword evidence="17" id="KW-1185">Reference proteome</keyword>
<dbReference type="SUPFAM" id="SSF81624">
    <property type="entry name" value="N-terminal domain of MutM-like DNA repair proteins"/>
    <property type="match status" value="1"/>
</dbReference>
<keyword evidence="4" id="KW-0227">DNA damage</keyword>
<dbReference type="InterPro" id="IPR000214">
    <property type="entry name" value="Znf_DNA_glyclase/AP_lyase"/>
</dbReference>
<dbReference type="InterPro" id="IPR015886">
    <property type="entry name" value="H2TH_FPG"/>
</dbReference>
<feature type="domain" description="FPG-type" evidence="14">
    <location>
        <begin position="222"/>
        <end position="264"/>
    </location>
</feature>
<feature type="domain" description="Formamidopyrimidine-DNA glycosylase catalytic" evidence="15">
    <location>
        <begin position="2"/>
        <end position="106"/>
    </location>
</feature>
<keyword evidence="7" id="KW-0862">Zinc</keyword>
<dbReference type="InterPro" id="IPR012319">
    <property type="entry name" value="FPG_cat"/>
</dbReference>
<dbReference type="InterPro" id="IPR044090">
    <property type="entry name" value="Nei2_N"/>
</dbReference>
<evidence type="ECO:0000256" key="5">
    <source>
        <dbReference type="ARBA" id="ARBA00022771"/>
    </source>
</evidence>
<dbReference type="PROSITE" id="PS51068">
    <property type="entry name" value="FPG_CAT"/>
    <property type="match status" value="1"/>
</dbReference>
<gene>
    <name evidence="16" type="ORF">ACFFJD_12795</name>
</gene>
<dbReference type="PANTHER" id="PTHR42697">
    <property type="entry name" value="ENDONUCLEASE 8"/>
    <property type="match status" value="1"/>
</dbReference>
<evidence type="ECO:0000256" key="9">
    <source>
        <dbReference type="ARBA" id="ARBA00023204"/>
    </source>
</evidence>
<evidence type="ECO:0000256" key="3">
    <source>
        <dbReference type="ARBA" id="ARBA00022723"/>
    </source>
</evidence>
<dbReference type="Gene3D" id="3.20.190.10">
    <property type="entry name" value="MutM-like, N-terminal"/>
    <property type="match status" value="1"/>
</dbReference>
<evidence type="ECO:0000256" key="10">
    <source>
        <dbReference type="ARBA" id="ARBA00023239"/>
    </source>
</evidence>
<protein>
    <recommendedName>
        <fullName evidence="2">DNA-(apurinic or apyrimidinic site) lyase</fullName>
        <ecNumber evidence="2">4.2.99.18</ecNumber>
    </recommendedName>
</protein>
<dbReference type="EMBL" id="JBHLWV010000022">
    <property type="protein sequence ID" value="MFC0315727.1"/>
    <property type="molecule type" value="Genomic_DNA"/>
</dbReference>
<proteinExistence type="inferred from homology"/>
<keyword evidence="6" id="KW-0378">Hydrolase</keyword>
<keyword evidence="9" id="KW-0234">DNA repair</keyword>
<evidence type="ECO:0000256" key="12">
    <source>
        <dbReference type="ARBA" id="ARBA00023295"/>
    </source>
</evidence>
<dbReference type="Pfam" id="PF06831">
    <property type="entry name" value="H2TH"/>
    <property type="match status" value="1"/>
</dbReference>
<evidence type="ECO:0000256" key="8">
    <source>
        <dbReference type="ARBA" id="ARBA00023125"/>
    </source>
</evidence>
<dbReference type="SMART" id="SM00898">
    <property type="entry name" value="Fapy_DNA_glyco"/>
    <property type="match status" value="1"/>
</dbReference>
<evidence type="ECO:0000256" key="6">
    <source>
        <dbReference type="ARBA" id="ARBA00022801"/>
    </source>
</evidence>
<evidence type="ECO:0000259" key="15">
    <source>
        <dbReference type="PROSITE" id="PS51068"/>
    </source>
</evidence>
<dbReference type="SUPFAM" id="SSF57716">
    <property type="entry name" value="Glucocorticoid receptor-like (DNA-binding domain)"/>
    <property type="match status" value="1"/>
</dbReference>
<reference evidence="16 17" key="1">
    <citation type="submission" date="2024-09" db="EMBL/GenBank/DDBJ databases">
        <authorList>
            <person name="Sun Q."/>
            <person name="Mori K."/>
        </authorList>
    </citation>
    <scope>NUCLEOTIDE SEQUENCE [LARGE SCALE GENOMIC DNA]</scope>
    <source>
        <strain evidence="16 17">CCM 7957</strain>
    </source>
</reference>
<dbReference type="Gene3D" id="1.10.8.50">
    <property type="match status" value="1"/>
</dbReference>
<keyword evidence="11" id="KW-0511">Multifunctional enzyme</keyword>
<evidence type="ECO:0000259" key="14">
    <source>
        <dbReference type="PROSITE" id="PS51066"/>
    </source>
</evidence>
<dbReference type="SMART" id="SM01232">
    <property type="entry name" value="H2TH"/>
    <property type="match status" value="1"/>
</dbReference>
<accession>A0ABV6HAW3</accession>
<keyword evidence="3" id="KW-0479">Metal-binding</keyword>
<dbReference type="RefSeq" id="WP_382364719.1">
    <property type="nucleotide sequence ID" value="NZ_JBHLWV010000022.1"/>
</dbReference>
<name>A0ABV6HAW3_9ACTN</name>
<evidence type="ECO:0000256" key="7">
    <source>
        <dbReference type="ARBA" id="ARBA00022833"/>
    </source>
</evidence>
<keyword evidence="8" id="KW-0238">DNA-binding</keyword>
<dbReference type="Proteomes" id="UP001589783">
    <property type="component" value="Unassembled WGS sequence"/>
</dbReference>
<comment type="caution">
    <text evidence="16">The sequence shown here is derived from an EMBL/GenBank/DDBJ whole genome shotgun (WGS) entry which is preliminary data.</text>
</comment>
<dbReference type="PANTHER" id="PTHR42697:SF1">
    <property type="entry name" value="ENDONUCLEASE 8"/>
    <property type="match status" value="1"/>
</dbReference>
<keyword evidence="5 13" id="KW-0863">Zinc-finger</keyword>
<evidence type="ECO:0000313" key="17">
    <source>
        <dbReference type="Proteomes" id="UP001589783"/>
    </source>
</evidence>
<dbReference type="PROSITE" id="PS51066">
    <property type="entry name" value="ZF_FPG_2"/>
    <property type="match status" value="1"/>
</dbReference>
<dbReference type="CDD" id="cd08971">
    <property type="entry name" value="AcNei2_N"/>
    <property type="match status" value="1"/>
</dbReference>
<dbReference type="Pfam" id="PF01149">
    <property type="entry name" value="Fapy_DNA_glyco"/>
    <property type="match status" value="1"/>
</dbReference>
<evidence type="ECO:0000313" key="16">
    <source>
        <dbReference type="EMBL" id="MFC0315727.1"/>
    </source>
</evidence>
<organism evidence="16 17">
    <name type="scientific">Gordonia phosphorivorans</name>
    <dbReference type="NCBI Taxonomy" id="1056982"/>
    <lineage>
        <taxon>Bacteria</taxon>
        <taxon>Bacillati</taxon>
        <taxon>Actinomycetota</taxon>
        <taxon>Actinomycetes</taxon>
        <taxon>Mycobacteriales</taxon>
        <taxon>Gordoniaceae</taxon>
        <taxon>Gordonia</taxon>
    </lineage>
</organism>
<dbReference type="InterPro" id="IPR010979">
    <property type="entry name" value="Ribosomal_uS13-like_H2TH"/>
</dbReference>
<sequence length="281" mass="30400">MPEGDTVYRAAHRLHAALAGKTLSGSDFRVPKWATTDLTGATVDGVRSVGKHLFIDVSEAGGRTLSIHSHLMMDGAWHLYRHGEKWRKPGFTARVVLRADDVEAVGFDLGILELCRDPAAAVAHLGPDLLGPGWDADRAVADLAADGDRPVGAALLDQRNLAGIGNIYRSELCFLAGVHPLMPVRYVDLGAVVADAHRLLTANALTPVRCTTGDRRRGRELWVYGRDHRPCRRCGSEIRRDRVGADPRGSAHERVIYFCPACQPIRPGSDPAPGRTGTGGR</sequence>
<dbReference type="EC" id="4.2.99.18" evidence="2"/>
<keyword evidence="10" id="KW-0456">Lyase</keyword>
<evidence type="ECO:0000256" key="13">
    <source>
        <dbReference type="PROSITE-ProRule" id="PRU00391"/>
    </source>
</evidence>
<evidence type="ECO:0000256" key="11">
    <source>
        <dbReference type="ARBA" id="ARBA00023268"/>
    </source>
</evidence>
<keyword evidence="12" id="KW-0326">Glycosidase</keyword>
<comment type="similarity">
    <text evidence="1">Belongs to the FPG family.</text>
</comment>
<dbReference type="InterPro" id="IPR035937">
    <property type="entry name" value="FPG_N"/>
</dbReference>
<evidence type="ECO:0000256" key="2">
    <source>
        <dbReference type="ARBA" id="ARBA00012720"/>
    </source>
</evidence>
<dbReference type="SUPFAM" id="SSF46946">
    <property type="entry name" value="S13-like H2TH domain"/>
    <property type="match status" value="1"/>
</dbReference>
<evidence type="ECO:0000256" key="4">
    <source>
        <dbReference type="ARBA" id="ARBA00022763"/>
    </source>
</evidence>
<evidence type="ECO:0000256" key="1">
    <source>
        <dbReference type="ARBA" id="ARBA00009409"/>
    </source>
</evidence>